<dbReference type="PIRSF" id="PIRSF006404">
    <property type="entry name" value="UCP006404_Pept_M50_CBS"/>
    <property type="match status" value="1"/>
</dbReference>
<keyword evidence="6 14" id="KW-0479">Metal-binding</keyword>
<dbReference type="EMBL" id="JAMOIL010000001">
    <property type="protein sequence ID" value="MCM0618973.1"/>
    <property type="molecule type" value="Genomic_DNA"/>
</dbReference>
<evidence type="ECO:0000256" key="9">
    <source>
        <dbReference type="ARBA" id="ARBA00022833"/>
    </source>
</evidence>
<evidence type="ECO:0000256" key="6">
    <source>
        <dbReference type="ARBA" id="ARBA00022723"/>
    </source>
</evidence>
<feature type="transmembrane region" description="Helical" evidence="14">
    <location>
        <begin position="213"/>
        <end position="232"/>
    </location>
</feature>
<feature type="domain" description="Peptidase M50" evidence="17">
    <location>
        <begin position="148"/>
        <end position="182"/>
    </location>
</feature>
<evidence type="ECO:0000256" key="12">
    <source>
        <dbReference type="ARBA" id="ARBA00023122"/>
    </source>
</evidence>
<evidence type="ECO:0000256" key="11">
    <source>
        <dbReference type="ARBA" id="ARBA00023049"/>
    </source>
</evidence>
<dbReference type="Proteomes" id="UP001139485">
    <property type="component" value="Unassembled WGS sequence"/>
</dbReference>
<feature type="transmembrane region" description="Helical" evidence="14">
    <location>
        <begin position="21"/>
        <end position="40"/>
    </location>
</feature>
<evidence type="ECO:0000256" key="7">
    <source>
        <dbReference type="ARBA" id="ARBA00022737"/>
    </source>
</evidence>
<feature type="binding site" evidence="16">
    <location>
        <position position="72"/>
    </location>
    <ligand>
        <name>Zn(2+)</name>
        <dbReference type="ChEBI" id="CHEBI:29105"/>
        <note>catalytic</note>
    </ligand>
</feature>
<evidence type="ECO:0000256" key="3">
    <source>
        <dbReference type="ARBA" id="ARBA00022475"/>
    </source>
</evidence>
<protein>
    <recommendedName>
        <fullName evidence="14">Zinc metalloprotease</fullName>
    </recommendedName>
</protein>
<feature type="transmembrane region" description="Helical" evidence="14">
    <location>
        <begin position="187"/>
        <end position="207"/>
    </location>
</feature>
<evidence type="ECO:0000313" key="19">
    <source>
        <dbReference type="Proteomes" id="UP001139485"/>
    </source>
</evidence>
<dbReference type="SUPFAM" id="SSF54631">
    <property type="entry name" value="CBS-domain pair"/>
    <property type="match status" value="1"/>
</dbReference>
<evidence type="ECO:0000256" key="10">
    <source>
        <dbReference type="ARBA" id="ARBA00022989"/>
    </source>
</evidence>
<keyword evidence="19" id="KW-1185">Reference proteome</keyword>
<keyword evidence="12" id="KW-0129">CBS domain</keyword>
<keyword evidence="5 14" id="KW-0812">Transmembrane</keyword>
<evidence type="ECO:0000256" key="16">
    <source>
        <dbReference type="PIRSR" id="PIRSR006404-2"/>
    </source>
</evidence>
<dbReference type="PANTHER" id="PTHR39188">
    <property type="entry name" value="MEMBRANE-ASSOCIATED ZINC METALLOPROTEASE M50B"/>
    <property type="match status" value="1"/>
</dbReference>
<comment type="caution">
    <text evidence="18">The sequence shown here is derived from an EMBL/GenBank/DDBJ whole genome shotgun (WGS) entry which is preliminary data.</text>
</comment>
<accession>A0A9X2D444</accession>
<keyword evidence="13 14" id="KW-0472">Membrane</keyword>
<evidence type="ECO:0000256" key="2">
    <source>
        <dbReference type="ARBA" id="ARBA00007931"/>
    </source>
</evidence>
<keyword evidence="4 14" id="KW-0645">Protease</keyword>
<dbReference type="AlphaFoldDB" id="A0A9X2D444"/>
<evidence type="ECO:0000256" key="4">
    <source>
        <dbReference type="ARBA" id="ARBA00022670"/>
    </source>
</evidence>
<dbReference type="CDD" id="cd06164">
    <property type="entry name" value="S2P-M50_SpoIVFB_CBS"/>
    <property type="match status" value="1"/>
</dbReference>
<evidence type="ECO:0000256" key="14">
    <source>
        <dbReference type="PIRNR" id="PIRNR006404"/>
    </source>
</evidence>
<keyword evidence="9 14" id="KW-0862">Zinc</keyword>
<dbReference type="InterPro" id="IPR008915">
    <property type="entry name" value="Peptidase_M50"/>
</dbReference>
<evidence type="ECO:0000256" key="1">
    <source>
        <dbReference type="ARBA" id="ARBA00004651"/>
    </source>
</evidence>
<keyword evidence="10 14" id="KW-1133">Transmembrane helix</keyword>
<feature type="domain" description="Peptidase M50" evidence="17">
    <location>
        <begin position="60"/>
        <end position="133"/>
    </location>
</feature>
<dbReference type="GO" id="GO:0006508">
    <property type="term" value="P:proteolysis"/>
    <property type="evidence" value="ECO:0007669"/>
    <property type="project" value="UniProtKB-KW"/>
</dbReference>
<reference evidence="18" key="1">
    <citation type="submission" date="2022-05" db="EMBL/GenBank/DDBJ databases">
        <authorList>
            <person name="Tuo L."/>
        </authorList>
    </citation>
    <scope>NUCLEOTIDE SEQUENCE</scope>
    <source>
        <strain evidence="18">BSK12Z-4</strain>
    </source>
</reference>
<dbReference type="InterPro" id="IPR016483">
    <property type="entry name" value="UCP006404_Pept_M50_CBS"/>
</dbReference>
<evidence type="ECO:0000256" key="5">
    <source>
        <dbReference type="ARBA" id="ARBA00022692"/>
    </source>
</evidence>
<feature type="binding site" evidence="16">
    <location>
        <position position="76"/>
    </location>
    <ligand>
        <name>Zn(2+)</name>
        <dbReference type="ChEBI" id="CHEBI:29105"/>
        <note>catalytic</note>
    </ligand>
</feature>
<dbReference type="RefSeq" id="WP_250825890.1">
    <property type="nucleotide sequence ID" value="NZ_JAMOIL010000001.1"/>
</dbReference>
<dbReference type="Pfam" id="PF02163">
    <property type="entry name" value="Peptidase_M50"/>
    <property type="match status" value="2"/>
</dbReference>
<dbReference type="InterPro" id="IPR046342">
    <property type="entry name" value="CBS_dom_sf"/>
</dbReference>
<evidence type="ECO:0000259" key="17">
    <source>
        <dbReference type="Pfam" id="PF02163"/>
    </source>
</evidence>
<feature type="binding site" evidence="16">
    <location>
        <position position="167"/>
    </location>
    <ligand>
        <name>Zn(2+)</name>
        <dbReference type="ChEBI" id="CHEBI:29105"/>
        <note>catalytic</note>
    </ligand>
</feature>
<dbReference type="GO" id="GO:0046872">
    <property type="term" value="F:metal ion binding"/>
    <property type="evidence" value="ECO:0007669"/>
    <property type="project" value="UniProtKB-UniRule"/>
</dbReference>
<comment type="subcellular location">
    <subcellularLocation>
        <location evidence="1 14">Cell membrane</location>
        <topology evidence="1 14">Multi-pass membrane protein</topology>
    </subcellularLocation>
</comment>
<keyword evidence="3 14" id="KW-1003">Cell membrane</keyword>
<name>A0A9X2D444_9ACTN</name>
<dbReference type="PANTHER" id="PTHR39188:SF3">
    <property type="entry name" value="STAGE IV SPORULATION PROTEIN FB"/>
    <property type="match status" value="1"/>
</dbReference>
<evidence type="ECO:0000256" key="15">
    <source>
        <dbReference type="PIRSR" id="PIRSR006404-1"/>
    </source>
</evidence>
<dbReference type="GO" id="GO:0005886">
    <property type="term" value="C:plasma membrane"/>
    <property type="evidence" value="ECO:0007669"/>
    <property type="project" value="UniProtKB-SubCell"/>
</dbReference>
<gene>
    <name evidence="18" type="ORF">M8330_01535</name>
</gene>
<evidence type="ECO:0000256" key="8">
    <source>
        <dbReference type="ARBA" id="ARBA00022801"/>
    </source>
</evidence>
<evidence type="ECO:0000256" key="13">
    <source>
        <dbReference type="ARBA" id="ARBA00023136"/>
    </source>
</evidence>
<comment type="cofactor">
    <cofactor evidence="14 16">
        <name>Zn(2+)</name>
        <dbReference type="ChEBI" id="CHEBI:29105"/>
    </cofactor>
    <text evidence="14 16">Binds 1 zinc ion per subunit.</text>
</comment>
<organism evidence="18 19">
    <name type="scientific">Nocardioides bruguierae</name>
    <dbReference type="NCBI Taxonomy" id="2945102"/>
    <lineage>
        <taxon>Bacteria</taxon>
        <taxon>Bacillati</taxon>
        <taxon>Actinomycetota</taxon>
        <taxon>Actinomycetes</taxon>
        <taxon>Propionibacteriales</taxon>
        <taxon>Nocardioidaceae</taxon>
        <taxon>Nocardioides</taxon>
    </lineage>
</organism>
<keyword evidence="7" id="KW-0677">Repeat</keyword>
<comment type="similarity">
    <text evidence="2 14">Belongs to the peptidase M50B family.</text>
</comment>
<dbReference type="GO" id="GO:0008237">
    <property type="term" value="F:metallopeptidase activity"/>
    <property type="evidence" value="ECO:0007669"/>
    <property type="project" value="UniProtKB-UniRule"/>
</dbReference>
<keyword evidence="8 14" id="KW-0378">Hydrolase</keyword>
<feature type="active site" evidence="15">
    <location>
        <position position="73"/>
    </location>
</feature>
<feature type="transmembrane region" description="Helical" evidence="14">
    <location>
        <begin position="112"/>
        <end position="135"/>
    </location>
</feature>
<proteinExistence type="inferred from homology"/>
<sequence length="376" mass="39007">MSSPRTRPPGTIRIGTIAGSDVLVSGSWFLIAGLIALLMAPVVDQVRPGLGALAYVAGFAFAVLLYGSVLLHEISHALMARRLGLPVGDITLHFLGGMTQIEEESRSSREELLVAVVGPLTSLAVGGLALGLVQLTPEGLPRLALEGLAGANLVVGVLNLVPAFPLDGGRVLRAVVWRFSGDRHRGSIVAGWGGRVAAVAAIAYPWLGTLRTGAAPSVVDVLLFAFVAAFLWQGGSQAIASAKIRRRLPALHARGLARRTIAVPADLPLAEAVRRAREAQAGAILTTTPDGSPAGLVHEPALLATPEERWPWMAVSTVARTLDGPRVLAADLAGEALVEAVTATGPGEYLLVEQDGGVHGVLVTTDLDAAFREALG</sequence>
<evidence type="ECO:0000313" key="18">
    <source>
        <dbReference type="EMBL" id="MCM0618973.1"/>
    </source>
</evidence>
<feature type="transmembrane region" description="Helical" evidence="14">
    <location>
        <begin position="147"/>
        <end position="166"/>
    </location>
</feature>
<feature type="transmembrane region" description="Helical" evidence="14">
    <location>
        <begin position="52"/>
        <end position="72"/>
    </location>
</feature>
<keyword evidence="11 14" id="KW-0482">Metalloprotease</keyword>